<dbReference type="Gene3D" id="3.40.50.720">
    <property type="entry name" value="NAD(P)-binding Rossmann-like Domain"/>
    <property type="match status" value="1"/>
</dbReference>
<dbReference type="EMBL" id="BQFW01000010">
    <property type="protein sequence ID" value="GJJ74897.1"/>
    <property type="molecule type" value="Genomic_DNA"/>
</dbReference>
<accession>A0A9P3HEK6</accession>
<evidence type="ECO:0000313" key="1">
    <source>
        <dbReference type="EMBL" id="GJJ74897.1"/>
    </source>
</evidence>
<organism evidence="1 2">
    <name type="scientific">Entomortierella parvispora</name>
    <dbReference type="NCBI Taxonomy" id="205924"/>
    <lineage>
        <taxon>Eukaryota</taxon>
        <taxon>Fungi</taxon>
        <taxon>Fungi incertae sedis</taxon>
        <taxon>Mucoromycota</taxon>
        <taxon>Mortierellomycotina</taxon>
        <taxon>Mortierellomycetes</taxon>
        <taxon>Mortierellales</taxon>
        <taxon>Mortierellaceae</taxon>
        <taxon>Entomortierella</taxon>
    </lineage>
</organism>
<dbReference type="InterPro" id="IPR036291">
    <property type="entry name" value="NAD(P)-bd_dom_sf"/>
</dbReference>
<dbReference type="GO" id="GO:0005737">
    <property type="term" value="C:cytoplasm"/>
    <property type="evidence" value="ECO:0007669"/>
    <property type="project" value="TreeGrafter"/>
</dbReference>
<dbReference type="GO" id="GO:0004029">
    <property type="term" value="F:aldehyde dehydrogenase (NAD+) activity"/>
    <property type="evidence" value="ECO:0007669"/>
    <property type="project" value="TreeGrafter"/>
</dbReference>
<proteinExistence type="predicted"/>
<dbReference type="OrthoDB" id="10262413at2759"/>
<sequence length="355" mass="39225">MAPIKVFILGVTGYIGSTTLDLLLNKETTADRFSFRALVRSKEKAEKDIRPLGIEPIIGDLDSLEILEEEAAKADVVLSFADADHLPSIQAILKGLSHRPRAENGRQRPILIHTSGTGVLLDRAGGSFASSDIYYDNDVAQLSTLAPSQPHRNVDLVLVDPKLKGVVDTYVVAPPTIWGFGTGPGNHNSIQIPLMVSTSLKHQRAFQIGEGKNVWSKVHVIDLAHFYILLLERALQEPENDSVTDPNRVPLPKNEDAYYFVQSGDDFSYGSVAEEIAKVFAHLGINDSGAVNSVPADEEDAFWRPGARFLVGGNSRSKAVKAHEILGWEPKYEDFNGYIFEEIQRQRKELEKNQL</sequence>
<dbReference type="PANTHER" id="PTHR48079">
    <property type="entry name" value="PROTEIN YEEZ"/>
    <property type="match status" value="1"/>
</dbReference>
<evidence type="ECO:0008006" key="3">
    <source>
        <dbReference type="Google" id="ProtNLM"/>
    </source>
</evidence>
<dbReference type="Proteomes" id="UP000827284">
    <property type="component" value="Unassembled WGS sequence"/>
</dbReference>
<protein>
    <recommendedName>
        <fullName evidence="3">NAD(P)-binding domain-containing protein</fullName>
    </recommendedName>
</protein>
<reference evidence="1" key="1">
    <citation type="submission" date="2021-11" db="EMBL/GenBank/DDBJ databases">
        <authorList>
            <person name="Herlambang A."/>
            <person name="Guo Y."/>
            <person name="Takashima Y."/>
            <person name="Nishizawa T."/>
        </authorList>
    </citation>
    <scope>NUCLEOTIDE SEQUENCE</scope>
    <source>
        <strain evidence="1">E1425</strain>
    </source>
</reference>
<evidence type="ECO:0000313" key="2">
    <source>
        <dbReference type="Proteomes" id="UP000827284"/>
    </source>
</evidence>
<name>A0A9P3HEK6_9FUNG</name>
<dbReference type="PANTHER" id="PTHR48079:SF6">
    <property type="entry name" value="NAD(P)-BINDING DOMAIN-CONTAINING PROTEIN-RELATED"/>
    <property type="match status" value="1"/>
</dbReference>
<gene>
    <name evidence="1" type="ORF">EMPS_07255</name>
</gene>
<reference evidence="1" key="2">
    <citation type="journal article" date="2022" name="Microbiol. Resour. Announc.">
        <title>Whole-Genome Sequence of Entomortierella parvispora E1425, a Mucoromycotan Fungus Associated with Burkholderiaceae-Related Endosymbiotic Bacteria.</title>
        <authorList>
            <person name="Herlambang A."/>
            <person name="Guo Y."/>
            <person name="Takashima Y."/>
            <person name="Narisawa K."/>
            <person name="Ohta H."/>
            <person name="Nishizawa T."/>
        </authorList>
    </citation>
    <scope>NUCLEOTIDE SEQUENCE</scope>
    <source>
        <strain evidence="1">E1425</strain>
    </source>
</reference>
<keyword evidence="2" id="KW-1185">Reference proteome</keyword>
<dbReference type="InterPro" id="IPR051783">
    <property type="entry name" value="NAD(P)-dependent_oxidoreduct"/>
</dbReference>
<dbReference type="AlphaFoldDB" id="A0A9P3HEK6"/>
<dbReference type="SUPFAM" id="SSF51735">
    <property type="entry name" value="NAD(P)-binding Rossmann-fold domains"/>
    <property type="match status" value="1"/>
</dbReference>
<comment type="caution">
    <text evidence="1">The sequence shown here is derived from an EMBL/GenBank/DDBJ whole genome shotgun (WGS) entry which is preliminary data.</text>
</comment>